<evidence type="ECO:0000313" key="2">
    <source>
        <dbReference type="Proteomes" id="UP000187412"/>
    </source>
</evidence>
<reference evidence="1 2" key="1">
    <citation type="submission" date="2016-10" db="EMBL/GenBank/DDBJ databases">
        <title>Paenibacillus species isolates.</title>
        <authorList>
            <person name="Beno S.M."/>
        </authorList>
    </citation>
    <scope>NUCLEOTIDE SEQUENCE [LARGE SCALE GENOMIC DNA]</scope>
    <source>
        <strain evidence="1 2">FSL H7-0744</strain>
    </source>
</reference>
<dbReference type="RefSeq" id="WP_076110233.1">
    <property type="nucleotide sequence ID" value="NZ_MPTB01000009.1"/>
</dbReference>
<evidence type="ECO:0000313" key="1">
    <source>
        <dbReference type="EMBL" id="OMD49503.1"/>
    </source>
</evidence>
<keyword evidence="2" id="KW-1185">Reference proteome</keyword>
<comment type="caution">
    <text evidence="1">The sequence shown here is derived from an EMBL/GenBank/DDBJ whole genome shotgun (WGS) entry which is preliminary data.</text>
</comment>
<dbReference type="EMBL" id="MPTB01000009">
    <property type="protein sequence ID" value="OMD49503.1"/>
    <property type="molecule type" value="Genomic_DNA"/>
</dbReference>
<protein>
    <submittedName>
        <fullName evidence="1">Uncharacterized protein</fullName>
    </submittedName>
</protein>
<name>A0ABX3HH44_PAEBO</name>
<gene>
    <name evidence="1" type="ORF">BSK56_09115</name>
</gene>
<organism evidence="1 2">
    <name type="scientific">Paenibacillus borealis</name>
    <dbReference type="NCBI Taxonomy" id="160799"/>
    <lineage>
        <taxon>Bacteria</taxon>
        <taxon>Bacillati</taxon>
        <taxon>Bacillota</taxon>
        <taxon>Bacilli</taxon>
        <taxon>Bacillales</taxon>
        <taxon>Paenibacillaceae</taxon>
        <taxon>Paenibacillus</taxon>
    </lineage>
</organism>
<sequence>MLMEIRNGLDGYVPEILFAPVDCLSGYSSLQHWLEKENLIQTPSVTRIQAVDELFDSVWGVRE</sequence>
<accession>A0ABX3HH44</accession>
<dbReference type="Proteomes" id="UP000187412">
    <property type="component" value="Unassembled WGS sequence"/>
</dbReference>
<proteinExistence type="predicted"/>